<dbReference type="PRINTS" id="PR00412">
    <property type="entry name" value="EPOXHYDRLASE"/>
</dbReference>
<dbReference type="InterPro" id="IPR050266">
    <property type="entry name" value="AB_hydrolase_sf"/>
</dbReference>
<sequence>MSLVTRDVILHGHAVRFWEYLPETPPDPEDDVLVLVHGIAGSGKTWRPLLDELAARQFPFRIIVPDLLGHGETAKPRGDYGLGAFASGLRDLLLAEGHDHVTVAGHSLGGGVALQFAYQFPQLCGRLVLVDSGGLGQEVSVVLRATALPGTRIALAAAANPITSAIGRALSAAGRALGGRLPAEARELAAHWWSLADRERRIAFVTTARGVIDLRGQRASATDRLYLSSEMPSLIIWGGKDPIIPAKHGMEAQKAMPGSWFELFENAKHFPHAADPARFADVLESFLAKTTPARLSTEDIRSLIVTKLAEFSYRQ</sequence>
<keyword evidence="4" id="KW-1185">Reference proteome</keyword>
<protein>
    <submittedName>
        <fullName evidence="3">Alpha/beta fold hydrolase</fullName>
    </submittedName>
</protein>
<evidence type="ECO:0000313" key="4">
    <source>
        <dbReference type="Proteomes" id="UP001501116"/>
    </source>
</evidence>
<dbReference type="InterPro" id="IPR000073">
    <property type="entry name" value="AB_hydrolase_1"/>
</dbReference>
<comment type="caution">
    <text evidence="3">The sequence shown here is derived from an EMBL/GenBank/DDBJ whole genome shotgun (WGS) entry which is preliminary data.</text>
</comment>
<dbReference type="RefSeq" id="WP_344428841.1">
    <property type="nucleotide sequence ID" value="NZ_BAAANN010000037.1"/>
</dbReference>
<name>A0ABN2SB34_9PSEU</name>
<evidence type="ECO:0000259" key="2">
    <source>
        <dbReference type="Pfam" id="PF00561"/>
    </source>
</evidence>
<proteinExistence type="predicted"/>
<dbReference type="Pfam" id="PF00561">
    <property type="entry name" value="Abhydrolase_1"/>
    <property type="match status" value="1"/>
</dbReference>
<dbReference type="PANTHER" id="PTHR43798:SF31">
    <property type="entry name" value="AB HYDROLASE SUPERFAMILY PROTEIN YCLE"/>
    <property type="match status" value="1"/>
</dbReference>
<dbReference type="GO" id="GO:0016787">
    <property type="term" value="F:hydrolase activity"/>
    <property type="evidence" value="ECO:0007669"/>
    <property type="project" value="UniProtKB-KW"/>
</dbReference>
<dbReference type="SUPFAM" id="SSF53474">
    <property type="entry name" value="alpha/beta-Hydrolases"/>
    <property type="match status" value="1"/>
</dbReference>
<evidence type="ECO:0000256" key="1">
    <source>
        <dbReference type="ARBA" id="ARBA00022801"/>
    </source>
</evidence>
<dbReference type="PANTHER" id="PTHR43798">
    <property type="entry name" value="MONOACYLGLYCEROL LIPASE"/>
    <property type="match status" value="1"/>
</dbReference>
<dbReference type="EMBL" id="BAAANN010000037">
    <property type="protein sequence ID" value="GAA1982568.1"/>
    <property type="molecule type" value="Genomic_DNA"/>
</dbReference>
<dbReference type="InterPro" id="IPR000639">
    <property type="entry name" value="Epox_hydrolase-like"/>
</dbReference>
<dbReference type="Gene3D" id="3.40.50.1820">
    <property type="entry name" value="alpha/beta hydrolase"/>
    <property type="match status" value="1"/>
</dbReference>
<feature type="domain" description="AB hydrolase-1" evidence="2">
    <location>
        <begin position="32"/>
        <end position="272"/>
    </location>
</feature>
<organism evidence="3 4">
    <name type="scientific">Amycolatopsis minnesotensis</name>
    <dbReference type="NCBI Taxonomy" id="337894"/>
    <lineage>
        <taxon>Bacteria</taxon>
        <taxon>Bacillati</taxon>
        <taxon>Actinomycetota</taxon>
        <taxon>Actinomycetes</taxon>
        <taxon>Pseudonocardiales</taxon>
        <taxon>Pseudonocardiaceae</taxon>
        <taxon>Amycolatopsis</taxon>
    </lineage>
</organism>
<evidence type="ECO:0000313" key="3">
    <source>
        <dbReference type="EMBL" id="GAA1982568.1"/>
    </source>
</evidence>
<reference evidence="3 4" key="1">
    <citation type="journal article" date="2019" name="Int. J. Syst. Evol. Microbiol.">
        <title>The Global Catalogue of Microorganisms (GCM) 10K type strain sequencing project: providing services to taxonomists for standard genome sequencing and annotation.</title>
        <authorList>
            <consortium name="The Broad Institute Genomics Platform"/>
            <consortium name="The Broad Institute Genome Sequencing Center for Infectious Disease"/>
            <person name="Wu L."/>
            <person name="Ma J."/>
        </authorList>
    </citation>
    <scope>NUCLEOTIDE SEQUENCE [LARGE SCALE GENOMIC DNA]</scope>
    <source>
        <strain evidence="3 4">JCM 14545</strain>
    </source>
</reference>
<keyword evidence="1 3" id="KW-0378">Hydrolase</keyword>
<accession>A0ABN2SB34</accession>
<dbReference type="InterPro" id="IPR029058">
    <property type="entry name" value="AB_hydrolase_fold"/>
</dbReference>
<dbReference type="PRINTS" id="PR00111">
    <property type="entry name" value="ABHYDROLASE"/>
</dbReference>
<gene>
    <name evidence="3" type="ORF">GCM10009754_69390</name>
</gene>
<dbReference type="Proteomes" id="UP001501116">
    <property type="component" value="Unassembled WGS sequence"/>
</dbReference>